<dbReference type="Pfam" id="PF24917">
    <property type="entry name" value="BLTP3A_B"/>
    <property type="match status" value="2"/>
</dbReference>
<feature type="transmembrane region" description="Helical" evidence="2">
    <location>
        <begin position="530"/>
        <end position="557"/>
    </location>
</feature>
<protein>
    <submittedName>
        <fullName evidence="3 4">Uncharacterized protein</fullName>
    </submittedName>
</protein>
<dbReference type="OrthoDB" id="43807at2759"/>
<dbReference type="eggNOG" id="KOG2955">
    <property type="taxonomic scope" value="Eukaryota"/>
</dbReference>
<sequence>MSGLLKNQLLKQLSKFTKNMSADQINLSAMKGEGDLMNLELDEIVLMNILDMPPWIRIYRAFCNKMTIKIQWMKLNTQPIVLHLDEVTVDMETCYYRPPSSSSSSSSRTSSKSAFGTGKYGYIEQVLDGISVSINAININFKSLSFQASFQMSQVAVDSCTPAWRSASLDHTRIKNQSEGSILIFKQVQWQAVRIEANALASWIATTPLRLIANQSKIRVTLKKNLSDSSVLTSRIELHMDDLLWVVTDSQLFAALSFVQDLMNIINTHPQLLLKDANPKPNQQQRRKPQPQKQQTEQHFHRKGEQYEELARQQQQQQHASLMLFNKFNISESSCHLIINRSEVHLSDDAHQENEGYRSHVEGGAMQLVIIQLEFSYYPWRKAGTSRSGWLHFNECSREAEMWFNKFLQIDGKLSTCVPSVNDPSRGVAFMMEECVVVSLEDFCLYRVSTQHDKSRSKPKKFLSSDKKRLILPQDMSTLHVDVTNYTSVGPSSELSSSMFITINPICLSVDYLSLVWLHTFILNVMKKAVSFLFLSVCMSLCMYVSVFLCLSLSHLFNQIIHYIFEAEC</sequence>
<name>T1EGI0_HELRO</name>
<evidence type="ECO:0000313" key="5">
    <source>
        <dbReference type="Proteomes" id="UP000015101"/>
    </source>
</evidence>
<proteinExistence type="predicted"/>
<reference evidence="3 5" key="2">
    <citation type="journal article" date="2013" name="Nature">
        <title>Insights into bilaterian evolution from three spiralian genomes.</title>
        <authorList>
            <person name="Simakov O."/>
            <person name="Marletaz F."/>
            <person name="Cho S.J."/>
            <person name="Edsinger-Gonzales E."/>
            <person name="Havlak P."/>
            <person name="Hellsten U."/>
            <person name="Kuo D.H."/>
            <person name="Larsson T."/>
            <person name="Lv J."/>
            <person name="Arendt D."/>
            <person name="Savage R."/>
            <person name="Osoegawa K."/>
            <person name="de Jong P."/>
            <person name="Grimwood J."/>
            <person name="Chapman J.A."/>
            <person name="Shapiro H."/>
            <person name="Aerts A."/>
            <person name="Otillar R.P."/>
            <person name="Terry A.Y."/>
            <person name="Boore J.L."/>
            <person name="Grigoriev I.V."/>
            <person name="Lindberg D.R."/>
            <person name="Seaver E.C."/>
            <person name="Weisblat D.A."/>
            <person name="Putnam N.H."/>
            <person name="Rokhsar D.S."/>
        </authorList>
    </citation>
    <scope>NUCLEOTIDE SEQUENCE</scope>
</reference>
<keyword evidence="2" id="KW-0472">Membrane</keyword>
<evidence type="ECO:0000256" key="2">
    <source>
        <dbReference type="SAM" id="Phobius"/>
    </source>
</evidence>
<keyword evidence="5" id="KW-1185">Reference proteome</keyword>
<dbReference type="HOGENOM" id="CLU_039630_1_0_1"/>
<organism evidence="4 5">
    <name type="scientific">Helobdella robusta</name>
    <name type="common">Californian leech</name>
    <dbReference type="NCBI Taxonomy" id="6412"/>
    <lineage>
        <taxon>Eukaryota</taxon>
        <taxon>Metazoa</taxon>
        <taxon>Spiralia</taxon>
        <taxon>Lophotrochozoa</taxon>
        <taxon>Annelida</taxon>
        <taxon>Clitellata</taxon>
        <taxon>Hirudinea</taxon>
        <taxon>Rhynchobdellida</taxon>
        <taxon>Glossiphoniidae</taxon>
        <taxon>Helobdella</taxon>
    </lineage>
</organism>
<reference evidence="4" key="3">
    <citation type="submission" date="2015-06" db="UniProtKB">
        <authorList>
            <consortium name="EnsemblMetazoa"/>
        </authorList>
    </citation>
    <scope>IDENTIFICATION</scope>
</reference>
<feature type="transmembrane region" description="Helical" evidence="2">
    <location>
        <begin position="499"/>
        <end position="518"/>
    </location>
</feature>
<dbReference type="RefSeq" id="XP_009010517.1">
    <property type="nucleotide sequence ID" value="XM_009012269.1"/>
</dbReference>
<dbReference type="AlphaFoldDB" id="T1EGI0"/>
<dbReference type="CTD" id="20195682"/>
<reference evidence="5" key="1">
    <citation type="submission" date="2012-12" db="EMBL/GenBank/DDBJ databases">
        <authorList>
            <person name="Hellsten U."/>
            <person name="Grimwood J."/>
            <person name="Chapman J.A."/>
            <person name="Shapiro H."/>
            <person name="Aerts A."/>
            <person name="Otillar R.P."/>
            <person name="Terry A.Y."/>
            <person name="Boore J.L."/>
            <person name="Simakov O."/>
            <person name="Marletaz F."/>
            <person name="Cho S.-J."/>
            <person name="Edsinger-Gonzales E."/>
            <person name="Havlak P."/>
            <person name="Kuo D.-H."/>
            <person name="Larsson T."/>
            <person name="Lv J."/>
            <person name="Arendt D."/>
            <person name="Savage R."/>
            <person name="Osoegawa K."/>
            <person name="de Jong P."/>
            <person name="Lindberg D.R."/>
            <person name="Seaver E.C."/>
            <person name="Weisblat D.A."/>
            <person name="Putnam N.H."/>
            <person name="Grigoriev I.V."/>
            <person name="Rokhsar D.S."/>
        </authorList>
    </citation>
    <scope>NUCLEOTIDE SEQUENCE</scope>
</reference>
<evidence type="ECO:0000313" key="3">
    <source>
        <dbReference type="EMBL" id="ESO11357.1"/>
    </source>
</evidence>
<dbReference type="PANTHER" id="PTHR22774">
    <property type="entry name" value="CHOREIN N-TERMINAL DOMAIN-CONTAINING PROTEIN"/>
    <property type="match status" value="1"/>
</dbReference>
<feature type="region of interest" description="Disordered" evidence="1">
    <location>
        <begin position="274"/>
        <end position="305"/>
    </location>
</feature>
<dbReference type="KEGG" id="hro:HELRODRAFT_116796"/>
<dbReference type="InterPro" id="IPR026728">
    <property type="entry name" value="BLTP3A/B"/>
</dbReference>
<evidence type="ECO:0000313" key="4">
    <source>
        <dbReference type="EnsemblMetazoa" id="HelroP116796"/>
    </source>
</evidence>
<dbReference type="EMBL" id="KB095821">
    <property type="protein sequence ID" value="ESO11357.1"/>
    <property type="molecule type" value="Genomic_DNA"/>
</dbReference>
<dbReference type="GeneID" id="20195682"/>
<keyword evidence="2" id="KW-0812">Transmembrane</keyword>
<evidence type="ECO:0000256" key="1">
    <source>
        <dbReference type="SAM" id="MobiDB-lite"/>
    </source>
</evidence>
<dbReference type="EnsemblMetazoa" id="HelroT116796">
    <property type="protein sequence ID" value="HelroP116796"/>
    <property type="gene ID" value="HelroG116796"/>
</dbReference>
<dbReference type="Proteomes" id="UP000015101">
    <property type="component" value="Unassembled WGS sequence"/>
</dbReference>
<gene>
    <name evidence="4" type="primary">20195682</name>
    <name evidence="3" type="ORF">HELRODRAFT_116796</name>
</gene>
<accession>T1EGI0</accession>
<keyword evidence="2" id="KW-1133">Transmembrane helix</keyword>
<feature type="compositionally biased region" description="Basic and acidic residues" evidence="1">
    <location>
        <begin position="296"/>
        <end position="305"/>
    </location>
</feature>
<dbReference type="PANTHER" id="PTHR22774:SF11">
    <property type="entry name" value="CHOREIN N-TERMINAL DOMAIN-CONTAINING PROTEIN"/>
    <property type="match status" value="1"/>
</dbReference>
<dbReference type="EMBL" id="AMQM01008656">
    <property type="status" value="NOT_ANNOTATED_CDS"/>
    <property type="molecule type" value="Genomic_DNA"/>
</dbReference>
<dbReference type="InParanoid" id="T1EGI0"/>
<dbReference type="OMA" id="RECHRAR"/>